<dbReference type="AlphaFoldDB" id="A0A2Z6M7W1"/>
<dbReference type="OrthoDB" id="1935604at2759"/>
<dbReference type="EMBL" id="DF973375">
    <property type="protein sequence ID" value="GAU28554.1"/>
    <property type="molecule type" value="Genomic_DNA"/>
</dbReference>
<keyword evidence="4" id="KW-0804">Transcription</keyword>
<sequence>MFFFGAWAIAFRSPKLAGMLPLKSFLERSRTCNEPSFERLDDNSPENALDLKIRILRNGKPFREIVPIPDSGCNVQAFREIVPMKKLRSDRSKRRDCNILSSKFKVTSCTSNNEDGGKITVKEKTSEGIKNIKKRKVMAEGPRNLSKKCKKENEEVQEEQPDLPLVFKEKIEQMEGNDVKLVIQKRLTMTDVTRNNGRLSVPIGKKIEKSSLLTQEEGMYLDYVPQKKGTRKLDGMSVSMLDTNLKLWDDMCFKKWKMGKSEVFNITGGWYKLVVENHLEHDQKIQLWSFKRDNHLNFALVKL</sequence>
<evidence type="ECO:0000256" key="2">
    <source>
        <dbReference type="ARBA" id="ARBA00023015"/>
    </source>
</evidence>
<organism evidence="6 7">
    <name type="scientific">Trifolium subterraneum</name>
    <name type="common">Subterranean clover</name>
    <dbReference type="NCBI Taxonomy" id="3900"/>
    <lineage>
        <taxon>Eukaryota</taxon>
        <taxon>Viridiplantae</taxon>
        <taxon>Streptophyta</taxon>
        <taxon>Embryophyta</taxon>
        <taxon>Tracheophyta</taxon>
        <taxon>Spermatophyta</taxon>
        <taxon>Magnoliopsida</taxon>
        <taxon>eudicotyledons</taxon>
        <taxon>Gunneridae</taxon>
        <taxon>Pentapetalae</taxon>
        <taxon>rosids</taxon>
        <taxon>fabids</taxon>
        <taxon>Fabales</taxon>
        <taxon>Fabaceae</taxon>
        <taxon>Papilionoideae</taxon>
        <taxon>50 kb inversion clade</taxon>
        <taxon>NPAAA clade</taxon>
        <taxon>Hologalegina</taxon>
        <taxon>IRL clade</taxon>
        <taxon>Trifolieae</taxon>
        <taxon>Trifolium</taxon>
    </lineage>
</organism>
<keyword evidence="3" id="KW-0238">DNA-binding</keyword>
<dbReference type="InterPro" id="IPR005508">
    <property type="entry name" value="At2g31720-like"/>
</dbReference>
<dbReference type="GO" id="GO:0005634">
    <property type="term" value="C:nucleus"/>
    <property type="evidence" value="ECO:0007669"/>
    <property type="project" value="UniProtKB-SubCell"/>
</dbReference>
<dbReference type="PANTHER" id="PTHR31541">
    <property type="entry name" value="B3 DOMAIN PLANT PROTEIN-RELATED"/>
    <property type="match status" value="1"/>
</dbReference>
<comment type="subcellular location">
    <subcellularLocation>
        <location evidence="1">Nucleus</location>
    </subcellularLocation>
</comment>
<proteinExistence type="predicted"/>
<evidence type="ECO:0000256" key="4">
    <source>
        <dbReference type="ARBA" id="ARBA00023163"/>
    </source>
</evidence>
<dbReference type="InterPro" id="IPR015300">
    <property type="entry name" value="DNA-bd_pseudobarrel_sf"/>
</dbReference>
<keyword evidence="7" id="KW-1185">Reference proteome</keyword>
<dbReference type="PANTHER" id="PTHR31541:SF25">
    <property type="entry name" value="GAMMA-GLIADIN B"/>
    <property type="match status" value="1"/>
</dbReference>
<evidence type="ECO:0000313" key="6">
    <source>
        <dbReference type="EMBL" id="GAU28554.1"/>
    </source>
</evidence>
<evidence type="ECO:0000256" key="1">
    <source>
        <dbReference type="ARBA" id="ARBA00004123"/>
    </source>
</evidence>
<evidence type="ECO:0000256" key="5">
    <source>
        <dbReference type="ARBA" id="ARBA00023242"/>
    </source>
</evidence>
<reference evidence="7" key="1">
    <citation type="journal article" date="2017" name="Front. Plant Sci.">
        <title>Climate Clever Clovers: New Paradigm to Reduce the Environmental Footprint of Ruminants by Breeding Low Methanogenic Forages Utilizing Haplotype Variation.</title>
        <authorList>
            <person name="Kaur P."/>
            <person name="Appels R."/>
            <person name="Bayer P.E."/>
            <person name="Keeble-Gagnere G."/>
            <person name="Wang J."/>
            <person name="Hirakawa H."/>
            <person name="Shirasawa K."/>
            <person name="Vercoe P."/>
            <person name="Stefanova K."/>
            <person name="Durmic Z."/>
            <person name="Nichols P."/>
            <person name="Revell C."/>
            <person name="Isobe S.N."/>
            <person name="Edwards D."/>
            <person name="Erskine W."/>
        </authorList>
    </citation>
    <scope>NUCLEOTIDE SEQUENCE [LARGE SCALE GENOMIC DNA]</scope>
    <source>
        <strain evidence="7">cv. Daliak</strain>
    </source>
</reference>
<accession>A0A2Z6M7W1</accession>
<dbReference type="Pfam" id="PF03754">
    <property type="entry name" value="At2g31720-like"/>
    <property type="match status" value="1"/>
</dbReference>
<dbReference type="SUPFAM" id="SSF101936">
    <property type="entry name" value="DNA-binding pseudobarrel domain"/>
    <property type="match status" value="1"/>
</dbReference>
<protein>
    <recommendedName>
        <fullName evidence="8">TF-B3 domain-containing protein</fullName>
    </recommendedName>
</protein>
<evidence type="ECO:0000256" key="3">
    <source>
        <dbReference type="ARBA" id="ARBA00023125"/>
    </source>
</evidence>
<dbReference type="GO" id="GO:0003677">
    <property type="term" value="F:DNA binding"/>
    <property type="evidence" value="ECO:0007669"/>
    <property type="project" value="UniProtKB-KW"/>
</dbReference>
<keyword evidence="2" id="KW-0805">Transcription regulation</keyword>
<name>A0A2Z6M7W1_TRISU</name>
<keyword evidence="5" id="KW-0539">Nucleus</keyword>
<dbReference type="Gene3D" id="2.40.330.10">
    <property type="entry name" value="DNA-binding pseudobarrel domain"/>
    <property type="match status" value="1"/>
</dbReference>
<gene>
    <name evidence="6" type="ORF">TSUD_268930</name>
</gene>
<evidence type="ECO:0000313" key="7">
    <source>
        <dbReference type="Proteomes" id="UP000242715"/>
    </source>
</evidence>
<evidence type="ECO:0008006" key="8">
    <source>
        <dbReference type="Google" id="ProtNLM"/>
    </source>
</evidence>
<dbReference type="Proteomes" id="UP000242715">
    <property type="component" value="Unassembled WGS sequence"/>
</dbReference>